<organism evidence="1 2">
    <name type="scientific">Natrinema hispanicum</name>
    <dbReference type="NCBI Taxonomy" id="392421"/>
    <lineage>
        <taxon>Archaea</taxon>
        <taxon>Methanobacteriati</taxon>
        <taxon>Methanobacteriota</taxon>
        <taxon>Stenosarchaea group</taxon>
        <taxon>Halobacteria</taxon>
        <taxon>Halobacteriales</taxon>
        <taxon>Natrialbaceae</taxon>
        <taxon>Natrinema</taxon>
    </lineage>
</organism>
<evidence type="ECO:0000313" key="2">
    <source>
        <dbReference type="Proteomes" id="UP000324021"/>
    </source>
</evidence>
<name>A0A1G6XQ30_9EURY</name>
<proteinExistence type="predicted"/>
<protein>
    <submittedName>
        <fullName evidence="1">Uncharacterized protein</fullName>
    </submittedName>
</protein>
<dbReference type="RefSeq" id="WP_149782603.1">
    <property type="nucleotide sequence ID" value="NZ_FMZP01000050.1"/>
</dbReference>
<dbReference type="Proteomes" id="UP000324021">
    <property type="component" value="Unassembled WGS sequence"/>
</dbReference>
<dbReference type="AlphaFoldDB" id="A0A1G6XQ30"/>
<accession>A0A1G6XQ30</accession>
<reference evidence="1 2" key="1">
    <citation type="submission" date="2016-10" db="EMBL/GenBank/DDBJ databases">
        <authorList>
            <person name="Varghese N."/>
            <person name="Submissions S."/>
        </authorList>
    </citation>
    <scope>NUCLEOTIDE SEQUENCE [LARGE SCALE GENOMIC DNA]</scope>
    <source>
        <strain evidence="1 2">CDM_1</strain>
    </source>
</reference>
<gene>
    <name evidence="1" type="ORF">SAMN05192552_105017</name>
</gene>
<evidence type="ECO:0000313" key="1">
    <source>
        <dbReference type="EMBL" id="SDD80122.1"/>
    </source>
</evidence>
<dbReference type="EMBL" id="FMZP01000050">
    <property type="protein sequence ID" value="SDD80122.1"/>
    <property type="molecule type" value="Genomic_DNA"/>
</dbReference>
<sequence>MSSTNSSETTSVYPRTIVDVTEHFVWVKWWESREKFSALFERLTDDDVIALVGFERRGSQGHAFRDPSLSMIPEPVQRMIEAEGFSIAVVSANE</sequence>